<feature type="signal peptide" evidence="1">
    <location>
        <begin position="1"/>
        <end position="30"/>
    </location>
</feature>
<keyword evidence="3" id="KW-1185">Reference proteome</keyword>
<feature type="chain" id="PRO_5047385802" description="Secreted protein" evidence="1">
    <location>
        <begin position="31"/>
        <end position="121"/>
    </location>
</feature>
<accession>A0ABW9L7G0</accession>
<gene>
    <name evidence="2" type="ORF">ACK4CT_11940</name>
</gene>
<evidence type="ECO:0000313" key="3">
    <source>
        <dbReference type="Proteomes" id="UP001635816"/>
    </source>
</evidence>
<name>A0ABW9L7G0_9MYCO</name>
<dbReference type="EMBL" id="JBKBDD010000003">
    <property type="protein sequence ID" value="MFN6543891.1"/>
    <property type="molecule type" value="Genomic_DNA"/>
</dbReference>
<comment type="caution">
    <text evidence="2">The sequence shown here is derived from an EMBL/GenBank/DDBJ whole genome shotgun (WGS) entry which is preliminary data.</text>
</comment>
<keyword evidence="1" id="KW-0732">Signal</keyword>
<sequence>MITVHKRTAGRILAAAASIAVFTCTGVGFAARAGADPIIVVVPAPQPVQFDPYVPNPPAWCPGGGSSSGWGGYCEGKTFKDGTRLNLHRIGFAWQPLRCIIPDGSPFPPVAGPGGCGGAHG</sequence>
<evidence type="ECO:0000256" key="1">
    <source>
        <dbReference type="SAM" id="SignalP"/>
    </source>
</evidence>
<dbReference type="RefSeq" id="WP_409543284.1">
    <property type="nucleotide sequence ID" value="NZ_JBKBDD010000003.1"/>
</dbReference>
<protein>
    <recommendedName>
        <fullName evidence="4">Secreted protein</fullName>
    </recommendedName>
</protein>
<organism evidence="2 3">
    <name type="scientific">Mycolicibacterium nivoides</name>
    <dbReference type="NCBI Taxonomy" id="2487344"/>
    <lineage>
        <taxon>Bacteria</taxon>
        <taxon>Bacillati</taxon>
        <taxon>Actinomycetota</taxon>
        <taxon>Actinomycetes</taxon>
        <taxon>Mycobacteriales</taxon>
        <taxon>Mycobacteriaceae</taxon>
        <taxon>Mycolicibacterium</taxon>
    </lineage>
</organism>
<proteinExistence type="predicted"/>
<evidence type="ECO:0008006" key="4">
    <source>
        <dbReference type="Google" id="ProtNLM"/>
    </source>
</evidence>
<reference evidence="2 3" key="1">
    <citation type="submission" date="2024-12" db="EMBL/GenBank/DDBJ databases">
        <title>The coexistence of Mycolicibacterium septicum and Mycolicibacterium nivoides in clinical samples.</title>
        <authorList>
            <person name="Wang C."/>
            <person name="Feng Y."/>
            <person name="Zong Z."/>
        </authorList>
    </citation>
    <scope>NUCLEOTIDE SEQUENCE [LARGE SCALE GENOMIC DNA]</scope>
    <source>
        <strain evidence="2 3">120309</strain>
    </source>
</reference>
<dbReference type="Proteomes" id="UP001635816">
    <property type="component" value="Unassembled WGS sequence"/>
</dbReference>
<evidence type="ECO:0000313" key="2">
    <source>
        <dbReference type="EMBL" id="MFN6543891.1"/>
    </source>
</evidence>